<dbReference type="AlphaFoldDB" id="A0A8J5SG48"/>
<evidence type="ECO:0000313" key="1">
    <source>
        <dbReference type="EMBL" id="KAG8067887.1"/>
    </source>
</evidence>
<sequence>MTTTAPSTELAQAITDLKQVVASVEARLTNLEAQMGLSPVASMLLSCPYGMLGFHTMLAATVPSML</sequence>
<reference evidence="1" key="2">
    <citation type="submission" date="2021-02" db="EMBL/GenBank/DDBJ databases">
        <authorList>
            <person name="Kimball J.A."/>
            <person name="Haas M.W."/>
            <person name="Macchietto M."/>
            <person name="Kono T."/>
            <person name="Duquette J."/>
            <person name="Shao M."/>
        </authorList>
    </citation>
    <scope>NUCLEOTIDE SEQUENCE</scope>
    <source>
        <tissue evidence="1">Fresh leaf tissue</tissue>
    </source>
</reference>
<keyword evidence="2" id="KW-1185">Reference proteome</keyword>
<accession>A0A8J5SG48</accession>
<name>A0A8J5SG48_ZIZPA</name>
<organism evidence="1 2">
    <name type="scientific">Zizania palustris</name>
    <name type="common">Northern wild rice</name>
    <dbReference type="NCBI Taxonomy" id="103762"/>
    <lineage>
        <taxon>Eukaryota</taxon>
        <taxon>Viridiplantae</taxon>
        <taxon>Streptophyta</taxon>
        <taxon>Embryophyta</taxon>
        <taxon>Tracheophyta</taxon>
        <taxon>Spermatophyta</taxon>
        <taxon>Magnoliopsida</taxon>
        <taxon>Liliopsida</taxon>
        <taxon>Poales</taxon>
        <taxon>Poaceae</taxon>
        <taxon>BOP clade</taxon>
        <taxon>Oryzoideae</taxon>
        <taxon>Oryzeae</taxon>
        <taxon>Zizaniinae</taxon>
        <taxon>Zizania</taxon>
    </lineage>
</organism>
<comment type="caution">
    <text evidence="1">The sequence shown here is derived from an EMBL/GenBank/DDBJ whole genome shotgun (WGS) entry which is preliminary data.</text>
</comment>
<gene>
    <name evidence="1" type="ORF">GUJ93_ZPchr0005g16277</name>
</gene>
<protein>
    <submittedName>
        <fullName evidence="1">Uncharacterized protein</fullName>
    </submittedName>
</protein>
<dbReference type="EMBL" id="JAAALK010000284">
    <property type="protein sequence ID" value="KAG8067887.1"/>
    <property type="molecule type" value="Genomic_DNA"/>
</dbReference>
<proteinExistence type="predicted"/>
<reference evidence="1" key="1">
    <citation type="journal article" date="2021" name="bioRxiv">
        <title>Whole Genome Assembly and Annotation of Northern Wild Rice, Zizania palustris L., Supports a Whole Genome Duplication in the Zizania Genus.</title>
        <authorList>
            <person name="Haas M."/>
            <person name="Kono T."/>
            <person name="Macchietto M."/>
            <person name="Millas R."/>
            <person name="McGilp L."/>
            <person name="Shao M."/>
            <person name="Duquette J."/>
            <person name="Hirsch C.N."/>
            <person name="Kimball J."/>
        </authorList>
    </citation>
    <scope>NUCLEOTIDE SEQUENCE</scope>
    <source>
        <tissue evidence="1">Fresh leaf tissue</tissue>
    </source>
</reference>
<evidence type="ECO:0000313" key="2">
    <source>
        <dbReference type="Proteomes" id="UP000729402"/>
    </source>
</evidence>
<dbReference type="Proteomes" id="UP000729402">
    <property type="component" value="Unassembled WGS sequence"/>
</dbReference>